<dbReference type="RefSeq" id="WP_038561531.1">
    <property type="nucleotide sequence ID" value="NZ_CP008876.1"/>
</dbReference>
<dbReference type="InterPro" id="IPR009988">
    <property type="entry name" value="DUF1510"/>
</dbReference>
<dbReference type="EMBL" id="CP008876">
    <property type="protein sequence ID" value="AIF66877.1"/>
    <property type="molecule type" value="Genomic_DNA"/>
</dbReference>
<dbReference type="HOGENOM" id="CLU_089213_1_0_9"/>
<evidence type="ECO:0000256" key="1">
    <source>
        <dbReference type="SAM" id="MobiDB-lite"/>
    </source>
</evidence>
<organism evidence="4 5">
    <name type="scientific">Terribacillus saccharophilus</name>
    <dbReference type="NCBI Taxonomy" id="361277"/>
    <lineage>
        <taxon>Bacteria</taxon>
        <taxon>Bacillati</taxon>
        <taxon>Bacillota</taxon>
        <taxon>Bacilli</taxon>
        <taxon>Bacillales</taxon>
        <taxon>Bacillaceae</taxon>
        <taxon>Terribacillus</taxon>
    </lineage>
</organism>
<feature type="region of interest" description="Disordered" evidence="1">
    <location>
        <begin position="51"/>
        <end position="132"/>
    </location>
</feature>
<keyword evidence="2" id="KW-1133">Transmembrane helix</keyword>
<feature type="compositionally biased region" description="Acidic residues" evidence="1">
    <location>
        <begin position="75"/>
        <end position="92"/>
    </location>
</feature>
<keyword evidence="2" id="KW-0812">Transmembrane</keyword>
<name>A0A075LLR3_9BACI</name>
<evidence type="ECO:0000313" key="4">
    <source>
        <dbReference type="EMBL" id="AIF66877.1"/>
    </source>
</evidence>
<dbReference type="Pfam" id="PF07423">
    <property type="entry name" value="DUF1510"/>
    <property type="match status" value="1"/>
</dbReference>
<dbReference type="AlphaFoldDB" id="A0A075LLR3"/>
<gene>
    <name evidence="4" type="ORF">GZ22_09650</name>
</gene>
<evidence type="ECO:0000313" key="5">
    <source>
        <dbReference type="Proteomes" id="UP000027980"/>
    </source>
</evidence>
<proteinExistence type="predicted"/>
<feature type="compositionally biased region" description="Polar residues" evidence="1">
    <location>
        <begin position="51"/>
        <end position="74"/>
    </location>
</feature>
<sequence>MADDNQDFSRLNNRNRRRKPRKWLTAVLAIAGVALVVVLLVAVLNDKPTMENQTADEQNQKSIAEQLQGNNDSSNGEDTEQADEEKQDDDEKEKEKEDKKEAEPSDDNVKEAYSKDWEPVGTDQSGTHTTTFEKGTQDWNEMMQAVGGAVGLDPASMTAWWVENNGNGGNDVIATVSAPDADETFRVFASWVDGSGWQATKVEVLKENDRKS</sequence>
<dbReference type="Proteomes" id="UP000027980">
    <property type="component" value="Chromosome"/>
</dbReference>
<reference evidence="4 5" key="1">
    <citation type="submission" date="2014-07" db="EMBL/GenBank/DDBJ databases">
        <title>Complete genome sequence of a moderately halophilic bacterium Terribacillus aidingensis MP602, isolated from Cryptomeria fortunei in Tianmu mountain in China.</title>
        <authorList>
            <person name="Wang Y."/>
            <person name="Lu P."/>
            <person name="Zhang L."/>
        </authorList>
    </citation>
    <scope>NUCLEOTIDE SEQUENCE [LARGE SCALE GENOMIC DNA]</scope>
    <source>
        <strain evidence="4 5">MP602</strain>
    </source>
</reference>
<feature type="compositionally biased region" description="Basic and acidic residues" evidence="1">
    <location>
        <begin position="93"/>
        <end position="118"/>
    </location>
</feature>
<feature type="transmembrane region" description="Helical" evidence="2">
    <location>
        <begin position="23"/>
        <end position="44"/>
    </location>
</feature>
<protein>
    <recommendedName>
        <fullName evidence="3">DUF1510 domain-containing protein</fullName>
    </recommendedName>
</protein>
<feature type="domain" description="DUF1510" evidence="3">
    <location>
        <begin position="113"/>
        <end position="205"/>
    </location>
</feature>
<keyword evidence="2" id="KW-0472">Membrane</keyword>
<accession>A0A075LLR3</accession>
<dbReference type="GeneID" id="34220593"/>
<evidence type="ECO:0000256" key="2">
    <source>
        <dbReference type="SAM" id="Phobius"/>
    </source>
</evidence>
<evidence type="ECO:0000259" key="3">
    <source>
        <dbReference type="Pfam" id="PF07423"/>
    </source>
</evidence>
<feature type="compositionally biased region" description="Polar residues" evidence="1">
    <location>
        <begin position="122"/>
        <end position="132"/>
    </location>
</feature>
<dbReference type="KEGG" id="tap:GZ22_09650"/>